<comment type="caution">
    <text evidence="2">The sequence shown here is derived from an EMBL/GenBank/DDBJ whole genome shotgun (WGS) entry which is preliminary data.</text>
</comment>
<dbReference type="RefSeq" id="WP_183440446.1">
    <property type="nucleotide sequence ID" value="NZ_JACHXD010000003.1"/>
</dbReference>
<keyword evidence="3" id="KW-1185">Reference proteome</keyword>
<protein>
    <submittedName>
        <fullName evidence="2">Uncharacterized protein</fullName>
    </submittedName>
</protein>
<sequence>MKKSIALGVLMAGVMLGAFAAEERFYQIHISQNAGPSYCGEVWPGSQFNGVRQGSGPYYYIACIKY</sequence>
<feature type="signal peptide" evidence="1">
    <location>
        <begin position="1"/>
        <end position="20"/>
    </location>
</feature>
<evidence type="ECO:0000313" key="2">
    <source>
        <dbReference type="EMBL" id="MBB3118545.1"/>
    </source>
</evidence>
<accession>A0A7W5B9X4</accession>
<keyword evidence="1" id="KW-0732">Signal</keyword>
<name>A0A7W5B9X4_9BURK</name>
<evidence type="ECO:0000256" key="1">
    <source>
        <dbReference type="SAM" id="SignalP"/>
    </source>
</evidence>
<feature type="chain" id="PRO_5030869141" evidence="1">
    <location>
        <begin position="21"/>
        <end position="66"/>
    </location>
</feature>
<evidence type="ECO:0000313" key="3">
    <source>
        <dbReference type="Proteomes" id="UP000541535"/>
    </source>
</evidence>
<dbReference type="Proteomes" id="UP000541535">
    <property type="component" value="Unassembled WGS sequence"/>
</dbReference>
<gene>
    <name evidence="2" type="ORF">FHS03_001576</name>
</gene>
<proteinExistence type="predicted"/>
<dbReference type="EMBL" id="JACHXD010000003">
    <property type="protein sequence ID" value="MBB3118545.1"/>
    <property type="molecule type" value="Genomic_DNA"/>
</dbReference>
<reference evidence="2 3" key="1">
    <citation type="submission" date="2020-08" db="EMBL/GenBank/DDBJ databases">
        <title>Genomic Encyclopedia of Type Strains, Phase III (KMG-III): the genomes of soil and plant-associated and newly described type strains.</title>
        <authorList>
            <person name="Whitman W."/>
        </authorList>
    </citation>
    <scope>NUCLEOTIDE SEQUENCE [LARGE SCALE GENOMIC DNA]</scope>
    <source>
        <strain evidence="2 3">CECT 8897</strain>
    </source>
</reference>
<dbReference type="AlphaFoldDB" id="A0A7W5B9X4"/>
<organism evidence="2 3">
    <name type="scientific">Pseudoduganella violacea</name>
    <dbReference type="NCBI Taxonomy" id="1715466"/>
    <lineage>
        <taxon>Bacteria</taxon>
        <taxon>Pseudomonadati</taxon>
        <taxon>Pseudomonadota</taxon>
        <taxon>Betaproteobacteria</taxon>
        <taxon>Burkholderiales</taxon>
        <taxon>Oxalobacteraceae</taxon>
        <taxon>Telluria group</taxon>
        <taxon>Pseudoduganella</taxon>
    </lineage>
</organism>